<sequence length="49" mass="5469">MPKFKKWIPAYAGMTAGVGRCFQMKTVVNDIKKVVVYIAGKMNTKPSAY</sequence>
<evidence type="ECO:0000313" key="2">
    <source>
        <dbReference type="Proteomes" id="UP000182715"/>
    </source>
</evidence>
<reference evidence="1 2" key="1">
    <citation type="submission" date="2014-11" db="EMBL/GenBank/DDBJ databases">
        <authorList>
            <person name="Diene M.Seydina."/>
        </authorList>
    </citation>
    <scope>NUCLEOTIDE SEQUENCE [LARGE SCALE GENOMIC DNA]</scope>
    <source>
        <strain evidence="1 2">Neisseria meningitidis CHUV</strain>
    </source>
</reference>
<protein>
    <submittedName>
        <fullName evidence="1">Uncharacterized protein</fullName>
    </submittedName>
</protein>
<name>A0A0H5QDA7_NEIMI</name>
<proteinExistence type="predicted"/>
<evidence type="ECO:0000313" key="1">
    <source>
        <dbReference type="EMBL" id="CRY99982.1"/>
    </source>
</evidence>
<dbReference type="AlphaFoldDB" id="A0A0H5QDA7"/>
<accession>A0A0H5QDA7</accession>
<dbReference type="EMBL" id="CVTF01000114">
    <property type="protein sequence ID" value="CRY99982.1"/>
    <property type="molecule type" value="Genomic_DNA"/>
</dbReference>
<organism evidence="1 2">
    <name type="scientific">Neisseria meningitidis serogroup B</name>
    <dbReference type="NCBI Taxonomy" id="491"/>
    <lineage>
        <taxon>Bacteria</taxon>
        <taxon>Pseudomonadati</taxon>
        <taxon>Pseudomonadota</taxon>
        <taxon>Betaproteobacteria</taxon>
        <taxon>Neisseriales</taxon>
        <taxon>Neisseriaceae</taxon>
        <taxon>Neisseria</taxon>
    </lineage>
</organism>
<dbReference type="Proteomes" id="UP000182715">
    <property type="component" value="Unassembled WGS sequence"/>
</dbReference>